<keyword evidence="3" id="KW-1185">Reference proteome</keyword>
<accession>A0A922LDG0</accession>
<reference evidence="2" key="1">
    <citation type="submission" date="2013-05" db="EMBL/GenBank/DDBJ databases">
        <authorList>
            <person name="Yim A.K.Y."/>
            <person name="Chan T.F."/>
            <person name="Ji K.M."/>
            <person name="Liu X.Y."/>
            <person name="Zhou J.W."/>
            <person name="Li R.Q."/>
            <person name="Yang K.Y."/>
            <person name="Li J."/>
            <person name="Li M."/>
            <person name="Law P.T.W."/>
            <person name="Wu Y.L."/>
            <person name="Cai Z.L."/>
            <person name="Qin H."/>
            <person name="Bao Y."/>
            <person name="Leung R.K.K."/>
            <person name="Ng P.K.S."/>
            <person name="Zou J."/>
            <person name="Zhong X.J."/>
            <person name="Ran P.X."/>
            <person name="Zhong N.S."/>
            <person name="Liu Z.G."/>
            <person name="Tsui S.K.W."/>
        </authorList>
    </citation>
    <scope>NUCLEOTIDE SEQUENCE</scope>
    <source>
        <strain evidence="2">Derf</strain>
        <tissue evidence="2">Whole organism</tissue>
    </source>
</reference>
<dbReference type="Proteomes" id="UP000790347">
    <property type="component" value="Unassembled WGS sequence"/>
</dbReference>
<reference evidence="2" key="2">
    <citation type="journal article" date="2022" name="Res Sq">
        <title>Comparative Genomics Reveals Insights into the Divergent Evolution of Astigmatic Mites and Household Pest Adaptations.</title>
        <authorList>
            <person name="Xiong Q."/>
            <person name="Wan A.T.-Y."/>
            <person name="Liu X.-Y."/>
            <person name="Fung C.S.-H."/>
            <person name="Xiao X."/>
            <person name="Malainual N."/>
            <person name="Hou J."/>
            <person name="Wang L."/>
            <person name="Wang M."/>
            <person name="Yang K."/>
            <person name="Cui Y."/>
            <person name="Leung E."/>
            <person name="Nong W."/>
            <person name="Shin S.-K."/>
            <person name="Au S."/>
            <person name="Jeong K.Y."/>
            <person name="Chew F.T."/>
            <person name="Hui J."/>
            <person name="Leung T.F."/>
            <person name="Tungtrongchitr A."/>
            <person name="Zhong N."/>
            <person name="Liu Z."/>
            <person name="Tsui S."/>
        </authorList>
    </citation>
    <scope>NUCLEOTIDE SEQUENCE</scope>
    <source>
        <strain evidence="2">Derf</strain>
        <tissue evidence="2">Whole organism</tissue>
    </source>
</reference>
<feature type="region of interest" description="Disordered" evidence="1">
    <location>
        <begin position="70"/>
        <end position="96"/>
    </location>
</feature>
<organism evidence="2 3">
    <name type="scientific">Dermatophagoides farinae</name>
    <name type="common">American house dust mite</name>
    <dbReference type="NCBI Taxonomy" id="6954"/>
    <lineage>
        <taxon>Eukaryota</taxon>
        <taxon>Metazoa</taxon>
        <taxon>Ecdysozoa</taxon>
        <taxon>Arthropoda</taxon>
        <taxon>Chelicerata</taxon>
        <taxon>Arachnida</taxon>
        <taxon>Acari</taxon>
        <taxon>Acariformes</taxon>
        <taxon>Sarcoptiformes</taxon>
        <taxon>Astigmata</taxon>
        <taxon>Psoroptidia</taxon>
        <taxon>Analgoidea</taxon>
        <taxon>Pyroglyphidae</taxon>
        <taxon>Dermatophagoidinae</taxon>
        <taxon>Dermatophagoides</taxon>
    </lineage>
</organism>
<name>A0A922LDG0_DERFA</name>
<comment type="caution">
    <text evidence="2">The sequence shown here is derived from an EMBL/GenBank/DDBJ whole genome shotgun (WGS) entry which is preliminary data.</text>
</comment>
<dbReference type="AlphaFoldDB" id="A0A922LDG0"/>
<gene>
    <name evidence="2" type="ORF">DERF_003009</name>
</gene>
<evidence type="ECO:0000313" key="2">
    <source>
        <dbReference type="EMBL" id="KAH9529105.1"/>
    </source>
</evidence>
<sequence>MAGNKNRTGFSTASIALDDQTGCGRGFDNDCFSVVSTLLQLRLYIRKVRCPHHWFFSGCRDGFQNNKHNHNNKKYHQSLTHPIKCKKKEKGSSQTK</sequence>
<dbReference type="EMBL" id="ASGP02000001">
    <property type="protein sequence ID" value="KAH9529105.1"/>
    <property type="molecule type" value="Genomic_DNA"/>
</dbReference>
<evidence type="ECO:0000313" key="3">
    <source>
        <dbReference type="Proteomes" id="UP000790347"/>
    </source>
</evidence>
<proteinExistence type="predicted"/>
<protein>
    <submittedName>
        <fullName evidence="2">Uncharacterized protein</fullName>
    </submittedName>
</protein>
<evidence type="ECO:0000256" key="1">
    <source>
        <dbReference type="SAM" id="MobiDB-lite"/>
    </source>
</evidence>